<dbReference type="RefSeq" id="WP_064208197.1">
    <property type="nucleotide sequence ID" value="NZ_LVKC01000025.1"/>
</dbReference>
<dbReference type="InterPro" id="IPR002781">
    <property type="entry name" value="TM_pro_TauE-like"/>
</dbReference>
<dbReference type="OrthoDB" id="2329556at2"/>
<accession>A0A179CQK1</accession>
<evidence type="ECO:0000313" key="10">
    <source>
        <dbReference type="Proteomes" id="UP000078520"/>
    </source>
</evidence>
<evidence type="ECO:0000256" key="8">
    <source>
        <dbReference type="RuleBase" id="RU363041"/>
    </source>
</evidence>
<evidence type="ECO:0000256" key="5">
    <source>
        <dbReference type="ARBA" id="ARBA00022692"/>
    </source>
</evidence>
<keyword evidence="4 8" id="KW-1003">Cell membrane</keyword>
<feature type="transmembrane region" description="Helical" evidence="8">
    <location>
        <begin position="76"/>
        <end position="95"/>
    </location>
</feature>
<dbReference type="EMBL" id="LVKI01000022">
    <property type="protein sequence ID" value="OAQ07799.1"/>
    <property type="molecule type" value="Genomic_DNA"/>
</dbReference>
<evidence type="ECO:0000256" key="6">
    <source>
        <dbReference type="ARBA" id="ARBA00022989"/>
    </source>
</evidence>
<feature type="transmembrane region" description="Helical" evidence="8">
    <location>
        <begin position="139"/>
        <end position="170"/>
    </location>
</feature>
<dbReference type="PANTHER" id="PTHR30269">
    <property type="entry name" value="TRANSMEMBRANE PROTEIN YFCA"/>
    <property type="match status" value="1"/>
</dbReference>
<evidence type="ECO:0000313" key="9">
    <source>
        <dbReference type="EMBL" id="OAQ07799.1"/>
    </source>
</evidence>
<feature type="transmembrane region" description="Helical" evidence="8">
    <location>
        <begin position="182"/>
        <end position="200"/>
    </location>
</feature>
<evidence type="ECO:0000256" key="4">
    <source>
        <dbReference type="ARBA" id="ARBA00022475"/>
    </source>
</evidence>
<evidence type="ECO:0000256" key="3">
    <source>
        <dbReference type="ARBA" id="ARBA00022448"/>
    </source>
</evidence>
<sequence>MISLLKLVLFLIPAGFLAGISSSAAGLASLVSYPALLMVGLPPVMANVTNTYSLLASGFSSIIASKQELKGKKRQIWQILPLSILGVIFGALLLFWIPSTIFKKIVPFFIMFAGVMVLVPNMRQKTIVADEQVSIGKRLAVYLGILLEGIYTGYFGAGGGVVLLALLIVINRQNTFAVNNALKNFTLAFANVIGAVVYLFKAPILWKYVIPLAIELWFGGLVGPKIVRVVSDRKMRIVCCILSWILGISLFLQAYHLI</sequence>
<comment type="subcellular location">
    <subcellularLocation>
        <location evidence="1 8">Cell membrane</location>
        <topology evidence="1 8">Multi-pass membrane protein</topology>
    </subcellularLocation>
</comment>
<name>A0A179CQK1_9LACO</name>
<dbReference type="PANTHER" id="PTHR30269:SF0">
    <property type="entry name" value="MEMBRANE TRANSPORTER PROTEIN YFCA-RELATED"/>
    <property type="match status" value="1"/>
</dbReference>
<feature type="transmembrane region" description="Helical" evidence="8">
    <location>
        <begin position="235"/>
        <end position="255"/>
    </location>
</feature>
<evidence type="ECO:0000256" key="1">
    <source>
        <dbReference type="ARBA" id="ARBA00004651"/>
    </source>
</evidence>
<evidence type="ECO:0000256" key="7">
    <source>
        <dbReference type="ARBA" id="ARBA00023136"/>
    </source>
</evidence>
<feature type="transmembrane region" description="Helical" evidence="8">
    <location>
        <begin position="101"/>
        <end position="119"/>
    </location>
</feature>
<evidence type="ECO:0000256" key="2">
    <source>
        <dbReference type="ARBA" id="ARBA00009142"/>
    </source>
</evidence>
<keyword evidence="6 8" id="KW-1133">Transmembrane helix</keyword>
<dbReference type="GO" id="GO:0005886">
    <property type="term" value="C:plasma membrane"/>
    <property type="evidence" value="ECO:0007669"/>
    <property type="project" value="UniProtKB-SubCell"/>
</dbReference>
<dbReference type="InterPro" id="IPR052017">
    <property type="entry name" value="TSUP"/>
</dbReference>
<keyword evidence="7 8" id="KW-0472">Membrane</keyword>
<proteinExistence type="inferred from homology"/>
<protein>
    <recommendedName>
        <fullName evidence="8">Probable membrane transporter protein</fullName>
    </recommendedName>
</protein>
<reference evidence="10" key="1">
    <citation type="submission" date="2016-03" db="EMBL/GenBank/DDBJ databases">
        <authorList>
            <person name="Johnson T.J."/>
            <person name="Youmans B."/>
            <person name="Case K."/>
            <person name="Noll S."/>
        </authorList>
    </citation>
    <scope>NUCLEOTIDE SEQUENCE [LARGE SCALE GENOMIC DNA]</scope>
    <source>
        <strain evidence="10">UMNLAv8</strain>
    </source>
</reference>
<keyword evidence="5 8" id="KW-0812">Transmembrane</keyword>
<dbReference type="Proteomes" id="UP000078520">
    <property type="component" value="Unassembled WGS sequence"/>
</dbReference>
<gene>
    <name evidence="9" type="ORF">A3O14_05485</name>
</gene>
<dbReference type="AlphaFoldDB" id="A0A179CQK1"/>
<comment type="similarity">
    <text evidence="2 8">Belongs to the 4-toluene sulfonate uptake permease (TSUP) (TC 2.A.102) family.</text>
</comment>
<comment type="caution">
    <text evidence="9">The sequence shown here is derived from an EMBL/GenBank/DDBJ whole genome shotgun (WGS) entry which is preliminary data.</text>
</comment>
<dbReference type="Pfam" id="PF01925">
    <property type="entry name" value="TauE"/>
    <property type="match status" value="1"/>
</dbReference>
<organism evidence="9 10">
    <name type="scientific">Ligilactobacillus aviarius</name>
    <dbReference type="NCBI Taxonomy" id="1606"/>
    <lineage>
        <taxon>Bacteria</taxon>
        <taxon>Bacillati</taxon>
        <taxon>Bacillota</taxon>
        <taxon>Bacilli</taxon>
        <taxon>Lactobacillales</taxon>
        <taxon>Lactobacillaceae</taxon>
        <taxon>Ligilactobacillus</taxon>
    </lineage>
</organism>
<keyword evidence="3" id="KW-0813">Transport</keyword>